<dbReference type="Pfam" id="PF24611">
    <property type="entry name" value="Spectrin_Anc-1"/>
    <property type="match status" value="1"/>
</dbReference>
<evidence type="ECO:0000256" key="1">
    <source>
        <dbReference type="ARBA" id="ARBA00004245"/>
    </source>
</evidence>
<feature type="region of interest" description="Disordered" evidence="17">
    <location>
        <begin position="154"/>
        <end position="199"/>
    </location>
</feature>
<dbReference type="GO" id="GO:0006997">
    <property type="term" value="P:nucleus organization"/>
    <property type="evidence" value="ECO:0007669"/>
    <property type="project" value="UniProtKB-ARBA"/>
</dbReference>
<feature type="region of interest" description="Disordered" evidence="17">
    <location>
        <begin position="2914"/>
        <end position="2936"/>
    </location>
</feature>
<dbReference type="PROSITE" id="PS50021">
    <property type="entry name" value="CH"/>
    <property type="match status" value="2"/>
</dbReference>
<feature type="region of interest" description="Disordered" evidence="17">
    <location>
        <begin position="3351"/>
        <end position="3379"/>
    </location>
</feature>
<dbReference type="Pfam" id="PF00307">
    <property type="entry name" value="CH"/>
    <property type="match status" value="2"/>
</dbReference>
<feature type="coiled-coil region" evidence="16">
    <location>
        <begin position="2752"/>
        <end position="2789"/>
    </location>
</feature>
<keyword evidence="21" id="KW-1185">Reference proteome</keyword>
<dbReference type="STRING" id="135651.G0P9E1"/>
<dbReference type="FunFam" id="1.10.418.10:FF:000037">
    <property type="entry name" value="nesprin-1 isoform X1"/>
    <property type="match status" value="1"/>
</dbReference>
<feature type="topological domain" description="Perinuclear space" evidence="15">
    <location>
        <begin position="3477"/>
        <end position="3506"/>
    </location>
</feature>
<sequence>MSSSPPARPCCVCFRFRPHEDEKAQKNTFTRWINFHLEEHSSSGRIEDLFEDIRDGVLLCHLIEVLTGEALAVHKGRVSKRVHHIANLTTALTVLRRRGLELINNNAADIADGNPRIVLGLIWQIILHFQIETNMILLREWGWAATVTEESTSTAQPEVVVTAPSPTLSSKKSHSKASSLSGSKTSIASGEKAPSSPLRQRIASFLTPTKKTPKLTTQPVKQSVEQVFLRWINAEIGDLVGGRRVENMDKQWRDGVLFCALVSRWRPDVISMREVTNANPRDNLELAFNLAHQHLGIRRLLAVEDMMIEKPDKRSVITYVSQFVRMFGERSPMQGREQHEIFLSWLESTYLLCTRHDLNPQECSRIRREFIEHRPLFNTIIVTKVNYDVEELVEIEKKWDCIRETLEKYARRSERELPEPFASHATWLAGAEHILSRPLDMDTNDAKKTVTMLQKLISEHQKYMEELPKRREEFDDAVKHGGLGGRPVAPEFSEPLKARYEQIEEENEPRISTLRILITHYILLQYLQHIDEKIILWRTADSVTLLLRWIKEYTQLNAENPQAKCAGYINKLTLAMANDHSSKLDKEAILKTSNEKTAETLKRFESLWIELKLIKVEWVEWETHVSQLEEIVEERRRNGIAPTPEDEQALAVITAGADQLAPKLGASARLSNNQRLDVLTNSFKKLHKTTIKIGGRLVVELEPSTSEQASKITYSWQASDELLKVEMQLRDRIQRDADSSERGPLEYRVEAFRIIRDKLVELERLNELNDKHSRDQVDTSERNMIRQDMGTIIYGLQAGEYASFVDLSCYAFVFDEYNQVPVNLTENVLSEDYVREIINRKKQILARREHNEDEIRESMRDMEECDRIIEGWQGKDIEELRATWNLKLSEFESWHEMMQQVEVLSQTIQTRLDVTVIQTIWILRERSYEIKHSELGGTLRESLEQLATTSETSVHRHLQNLELSNEQDCPDAIEFLEEVGRESVTKLSAAVDDRYIYTLHVLRTKMELFRRLQNFCDAVKILRSQNNKWNAIKISQIDQVQSEIDTLIVRLDEEWTQDANQLRAELASIHGSFFQLEFDRLNEKLNMLIHEKDKLRELMVHRRHYLTAANELITDSKTDLTQRATSSDHPDDILRATDEVTNALEIKGEELRRLGELAEMNITDLVVVALILSFRRRQLGSDGEPDVEELRRALREIIARPISEPRDVSPDAIVADILRMKDEKKRDEKTIDEIQATTLTDEQRASFAPLIEDYRRRADRHRIVFERLVLIYLDWLSREFDELEEEIGMTIQTSRADDLRRMNSTEWNQWKTDLAEIERQIGTESKKALSAELADLHRKQESMEARINKYLTHSAKINAKLSQFEKWLKAIEEDIEQTERLFEDPERSNRFGSLFEVALAKQRLVSKLERLNVTNKEEVLRLCDRYHTIMQKLTPFQSAVGLPLHVSTNLDRNGPFQSQISVSSIASSELERPESVMSLTSSIGVIPTDVTELSPFEAKITKLLQKIHNIEDSYLKGPKPMDTVKEDVRQLEKYRNRGAEILQQLSTSNIEDAEKEGLKHRFVLMLNNYDDLLKSIQKEISEDEELSAKNQEILAELSTAEQTLQNSPLEDLDLSAELDRIQMQLDLVKVMCNKPRKYVECELIDSSREGSPQERRRRKKKVMVMVSNTITTIIHVVEERLEALDTPQNSAVQQKLVAVKENLRELDTATVTPHPPSILSPVGTENRNDLEEVKRLAAEIDRAIDTASSMYEDAPTDEDTLKSAIHLLDDQTVTLNHLHVVLDGIPEENEQDKIEAIDIASSVGEKLGNLKTVVEEVYEEIITSSQPIQEDQPLQHIQEVQRAPEERSNWDTDEFNRQPPVISEEKIEIKTDPSAIDKFEVRTDEDPMPKLIDLFGQLQTAVDEASPLACEGTSDVNALQTASDKLTKQDRTIKKIHAILETIDDPAQKPAIIESLDNIKEQIDLARDNINRQIDNLNYNQTPVVAPKESTRTPLNDIEDAIKQASAAVFDDLHNTEKLLNSRQILSNVKPQVDAVEANVWTNPETIDIVQPVLEQYASLITSIDKKLNQEVCILSSNSSHSCISIQIDVPINDPTRQDLVQQLQDVIAECEDVVVDCEDIGKLEESKKKLEDAKPLLDQIELNVEKLTREASPDAPEAVDALSNVHQQYGATVMSIEDRIDELKNPEPTEEEEDPSVQILAELNVISEMSPITIDISMLDGIEDNLSTLPANRAEEIRAKINELRQKKQVAEQAEQISADLDAFSELPAITIDLDLLKSLEEDLDALPQEDAEKIKAKIALLRKKKEDSDQAEAVLQELNVLSELPASTLDLDMLQGIEDNLNTLPMEEGDKIREKLKELRDKKEVADQTDSIIQELHVIGDLPSSTIDLNMLQGIEDNLSTLPSEDAEKIQTEINELRKKKEISDQTEALLQELNVISEMDSSTIDLNMLKGIEDGLSDLPEEESAKIRAEIEFLRNKKQESDKVQDTLQHLQIESSKPPVEINLEELNTIEAGLVGIPEEALKGTRDLIAKLRTDKALADHAETYLIELKKIEEMPINSIGDDVLATIEDQITQMPSEYQPLVKDTLATLKQRKEDEKKYSEVYDELEKISKMPAKVYDNQLLDKITDKLHILPNKEGETSQDKVEEIKITKADIVAEIAVLDRLPAKDIDENMLNSIEEKLPTIPSDSSDQLQIAISKLRKKKQANVEEGMKILGELDIIGEMPPETIDENILNILSEGIDQFEPATGEQIKEKIEDLRQKKSQFEDAKKNADEILVRLENLSQEPPLSLTQDRLAPFLQNIDSIPACFVDKIRNKVNEINQSHEEALIDEKEEKREALAAKTRDIQKIPSSALNIDELETLKKEISDSLSPTEAEPLLAKIQELRDAKRADDEARSAVHDNLVTLEKEAEDVTAKESAKKKKKDKKKSPQEMIDELSAKVAEAKALIPKIEEAAKNEHLPADDKPKAEQLVSNLEAFIKDVETQVSEKQDELDKLNNANDAIRRLGDALDDAEKTLGTRGSHTVAGVKPDELDEKERAEYNDLLARLATAADVLKNKRAELEQAIKAKAEEKSLHDAVDRNVSRLVPLVRDAEELRHNAEAVPTQYAPKAEELKKEVEAAKAIIANAPASDDHVQQLQQVVATAETLIPDLEERASIWDRFVKSKDDLYDDLEKLENTVSDVLNRPRLPVSQAQQRLNKLKEQFYLLDRIRNSKIDFDDLGEALLPLTVVEDELRFMHVHVESIERQYEDTMDKLNAEITAEVELLRTLDILSNELSQCKEDINNPTADVDELSRATMLNDAIAHLENQKVVVARSEKDRKFVESSTSTDLDQLLREAKRLLKEIEPRLQLAQPDHDNEEDEDEEKGSEEKPYDVRAAAEVLSALYPDEHPHNVLRNIGFEELPSDSESRSEFDSLDSRSDGLLSPIPDDSTLNEEQLRRQRSRWRRVLRTALPLQALLVLLMGAACLVPHCDDEYCCQLLNNFAKSFDPSLEFVNGPPPF</sequence>
<feature type="coiled-coil region" evidence="16">
    <location>
        <begin position="3139"/>
        <end position="3190"/>
    </location>
</feature>
<dbReference type="Pfam" id="PF10541">
    <property type="entry name" value="KASH"/>
    <property type="match status" value="1"/>
</dbReference>
<dbReference type="InParanoid" id="G0P9E1"/>
<reference evidence="21" key="1">
    <citation type="submission" date="2011-07" db="EMBL/GenBank/DDBJ databases">
        <authorList>
            <consortium name="Caenorhabditis brenneri Sequencing and Analysis Consortium"/>
            <person name="Wilson R.K."/>
        </authorList>
    </citation>
    <scope>NUCLEOTIDE SEQUENCE [LARGE SCALE GENOMIC DNA]</scope>
    <source>
        <strain evidence="21">PB2801</strain>
    </source>
</reference>
<dbReference type="EMBL" id="GL380149">
    <property type="protein sequence ID" value="EGT48464.1"/>
    <property type="molecule type" value="Genomic_DNA"/>
</dbReference>
<dbReference type="PROSITE" id="PS00019">
    <property type="entry name" value="ACTININ_1"/>
    <property type="match status" value="1"/>
</dbReference>
<evidence type="ECO:0000256" key="15">
    <source>
        <dbReference type="PROSITE-ProRule" id="PRU00385"/>
    </source>
</evidence>
<evidence type="ECO:0000256" key="2">
    <source>
        <dbReference type="ARBA" id="ARBA00004528"/>
    </source>
</evidence>
<dbReference type="HOGENOM" id="CLU_000119_0_0_1"/>
<evidence type="ECO:0000256" key="8">
    <source>
        <dbReference type="ARBA" id="ARBA00023054"/>
    </source>
</evidence>
<evidence type="ECO:0000256" key="9">
    <source>
        <dbReference type="ARBA" id="ARBA00023136"/>
    </source>
</evidence>
<accession>G0P9E1</accession>
<dbReference type="PANTHER" id="PTHR21524:SF5">
    <property type="entry name" value="SPECTRIN REPEAT CONTAINING NUCLEAR ENVELOPE PROTEIN 2"/>
    <property type="match status" value="1"/>
</dbReference>
<evidence type="ECO:0000256" key="5">
    <source>
        <dbReference type="ARBA" id="ARBA00022692"/>
    </source>
</evidence>
<evidence type="ECO:0000256" key="17">
    <source>
        <dbReference type="SAM" id="MobiDB-lite"/>
    </source>
</evidence>
<keyword evidence="9 15" id="KW-0472">Membrane</keyword>
<feature type="domain" description="Calponin-homology (CH)" evidence="18">
    <location>
        <begin position="23"/>
        <end position="130"/>
    </location>
</feature>
<feature type="domain" description="Calponin-homology (CH)" evidence="18">
    <location>
        <begin position="222"/>
        <end position="328"/>
    </location>
</feature>
<dbReference type="Gene3D" id="1.10.418.10">
    <property type="entry name" value="Calponin-like domain"/>
    <property type="match status" value="2"/>
</dbReference>
<feature type="compositionally biased region" description="Basic and acidic residues" evidence="17">
    <location>
        <begin position="3412"/>
        <end position="3425"/>
    </location>
</feature>
<evidence type="ECO:0000259" key="18">
    <source>
        <dbReference type="PROSITE" id="PS50021"/>
    </source>
</evidence>
<feature type="topological domain" description="Cytoplasmic" evidence="15">
    <location>
        <begin position="1"/>
        <end position="3455"/>
    </location>
</feature>
<dbReference type="GO" id="GO:0048471">
    <property type="term" value="C:perinuclear region of cytoplasm"/>
    <property type="evidence" value="ECO:0007669"/>
    <property type="project" value="TreeGrafter"/>
</dbReference>
<evidence type="ECO:0000259" key="19">
    <source>
        <dbReference type="PROSITE" id="PS51049"/>
    </source>
</evidence>
<dbReference type="GO" id="GO:0003779">
    <property type="term" value="F:actin binding"/>
    <property type="evidence" value="ECO:0007669"/>
    <property type="project" value="UniProtKB-KW"/>
</dbReference>
<protein>
    <submittedName>
        <fullName evidence="20">Uncharacterized protein</fullName>
    </submittedName>
</protein>
<feature type="compositionally biased region" description="Low complexity" evidence="17">
    <location>
        <begin position="176"/>
        <end position="190"/>
    </location>
</feature>
<feature type="region of interest" description="Disordered" evidence="17">
    <location>
        <begin position="3410"/>
        <end position="3441"/>
    </location>
</feature>
<dbReference type="GO" id="GO:0005856">
    <property type="term" value="C:cytoskeleton"/>
    <property type="evidence" value="ECO:0007669"/>
    <property type="project" value="UniProtKB-SubCell"/>
</dbReference>
<proteinExistence type="inferred from homology"/>
<dbReference type="GO" id="GO:0007010">
    <property type="term" value="P:cytoskeleton organization"/>
    <property type="evidence" value="ECO:0007669"/>
    <property type="project" value="TreeGrafter"/>
</dbReference>
<evidence type="ECO:0000256" key="6">
    <source>
        <dbReference type="ARBA" id="ARBA00022737"/>
    </source>
</evidence>
<evidence type="ECO:0000256" key="13">
    <source>
        <dbReference type="ARBA" id="ARBA00060457"/>
    </source>
</evidence>
<dbReference type="PROSITE" id="PS00020">
    <property type="entry name" value="ACTININ_2"/>
    <property type="match status" value="1"/>
</dbReference>
<dbReference type="eggNOG" id="KOG0516">
    <property type="taxonomic scope" value="Eukaryota"/>
</dbReference>
<dbReference type="InterPro" id="IPR012315">
    <property type="entry name" value="KASH"/>
</dbReference>
<dbReference type="PANTHER" id="PTHR21524">
    <property type="entry name" value="SPECTRIN REPEAT CONTAINING NUCLEAR ENVELOPE PROTEIN 2"/>
    <property type="match status" value="1"/>
</dbReference>
<dbReference type="InterPro" id="IPR001715">
    <property type="entry name" value="CH_dom"/>
</dbReference>
<dbReference type="GO" id="GO:0031965">
    <property type="term" value="C:nuclear membrane"/>
    <property type="evidence" value="ECO:0007669"/>
    <property type="project" value="UniProtKB-SubCell"/>
</dbReference>
<evidence type="ECO:0000256" key="10">
    <source>
        <dbReference type="ARBA" id="ARBA00023203"/>
    </source>
</evidence>
<feature type="coiled-coil region" evidence="16">
    <location>
        <begin position="1326"/>
        <end position="1381"/>
    </location>
</feature>
<keyword evidence="12" id="KW-0539">Nucleus</keyword>
<keyword evidence="4" id="KW-0963">Cytoplasm</keyword>
<keyword evidence="11" id="KW-0206">Cytoskeleton</keyword>
<dbReference type="SMART" id="SM01249">
    <property type="entry name" value="KASH"/>
    <property type="match status" value="1"/>
</dbReference>
<dbReference type="GO" id="GO:0007097">
    <property type="term" value="P:nuclear migration"/>
    <property type="evidence" value="ECO:0007669"/>
    <property type="project" value="TreeGrafter"/>
</dbReference>
<keyword evidence="7" id="KW-1133">Transmembrane helix</keyword>
<dbReference type="InterPro" id="IPR036872">
    <property type="entry name" value="CH_dom_sf"/>
</dbReference>
<evidence type="ECO:0000256" key="14">
    <source>
        <dbReference type="ARBA" id="ARBA00060498"/>
    </source>
</evidence>
<evidence type="ECO:0000256" key="4">
    <source>
        <dbReference type="ARBA" id="ARBA00022490"/>
    </source>
</evidence>
<evidence type="ECO:0000313" key="21">
    <source>
        <dbReference type="Proteomes" id="UP000008068"/>
    </source>
</evidence>
<evidence type="ECO:0000256" key="3">
    <source>
        <dbReference type="ARBA" id="ARBA00008619"/>
    </source>
</evidence>
<keyword evidence="6" id="KW-0677">Repeat</keyword>
<evidence type="ECO:0000256" key="7">
    <source>
        <dbReference type="ARBA" id="ARBA00022989"/>
    </source>
</evidence>
<evidence type="ECO:0000313" key="20">
    <source>
        <dbReference type="EMBL" id="EGT48464.1"/>
    </source>
</evidence>
<feature type="coiled-coil region" evidence="16">
    <location>
        <begin position="2293"/>
        <end position="2323"/>
    </location>
</feature>
<keyword evidence="10" id="KW-0009">Actin-binding</keyword>
<dbReference type="InterPro" id="IPR001589">
    <property type="entry name" value="Actinin_actin-bd_CS"/>
</dbReference>
<evidence type="ECO:0000256" key="16">
    <source>
        <dbReference type="SAM" id="Coils"/>
    </source>
</evidence>
<feature type="coiled-coil region" evidence="16">
    <location>
        <begin position="2938"/>
        <end position="3079"/>
    </location>
</feature>
<gene>
    <name evidence="20" type="ORF">CAEBREN_31255</name>
</gene>
<evidence type="ECO:0000256" key="11">
    <source>
        <dbReference type="ARBA" id="ARBA00023212"/>
    </source>
</evidence>
<dbReference type="Proteomes" id="UP000008068">
    <property type="component" value="Unassembled WGS sequence"/>
</dbReference>
<dbReference type="SUPFAM" id="SSF47576">
    <property type="entry name" value="Calponin-homology domain, CH-domain"/>
    <property type="match status" value="1"/>
</dbReference>
<comment type="similarity">
    <text evidence="3">Belongs to the nesprin family.</text>
</comment>
<name>G0P9E1_CAEBE</name>
<organism evidence="21">
    <name type="scientific">Caenorhabditis brenneri</name>
    <name type="common">Nematode worm</name>
    <dbReference type="NCBI Taxonomy" id="135651"/>
    <lineage>
        <taxon>Eukaryota</taxon>
        <taxon>Metazoa</taxon>
        <taxon>Ecdysozoa</taxon>
        <taxon>Nematoda</taxon>
        <taxon>Chromadorea</taxon>
        <taxon>Rhabditida</taxon>
        <taxon>Rhabditina</taxon>
        <taxon>Rhabditomorpha</taxon>
        <taxon>Rhabditoidea</taxon>
        <taxon>Rhabditidae</taxon>
        <taxon>Peloderinae</taxon>
        <taxon>Caenorhabditis</taxon>
    </lineage>
</organism>
<keyword evidence="5 15" id="KW-0812">Transmembrane</keyword>
<feature type="domain" description="KASH" evidence="19">
    <location>
        <begin position="3447"/>
        <end position="3506"/>
    </location>
</feature>
<dbReference type="PROSITE" id="PS51049">
    <property type="entry name" value="KASH"/>
    <property type="match status" value="1"/>
</dbReference>
<dbReference type="CDD" id="cd21192">
    <property type="entry name" value="CH_SYNE-like_rpt2"/>
    <property type="match status" value="1"/>
</dbReference>
<keyword evidence="8 16" id="KW-0175">Coiled coil</keyword>
<dbReference type="OrthoDB" id="18740at2759"/>
<comment type="subcellular location">
    <subcellularLocation>
        <location evidence="1">Cytoplasm</location>
        <location evidence="1">Cytoskeleton</location>
    </subcellularLocation>
    <subcellularLocation>
        <location evidence="13">Endomembrane system</location>
        <topology evidence="13">Single-pass type IV membrane protein</topology>
        <orientation evidence="13">Cytoplasmic side</orientation>
    </subcellularLocation>
    <subcellularLocation>
        <location evidence="2">Nucleus membrane</location>
        <topology evidence="2">Single-pass membrane protein</topology>
        <orientation evidence="2">Cytoplasmic side</orientation>
    </subcellularLocation>
    <subcellularLocation>
        <location evidence="14">Nucleus membrane</location>
        <topology evidence="14">Single-pass type IV membrane protein</topology>
    </subcellularLocation>
</comment>
<evidence type="ECO:0000256" key="12">
    <source>
        <dbReference type="ARBA" id="ARBA00023242"/>
    </source>
</evidence>
<feature type="compositionally biased region" description="Acidic residues" evidence="17">
    <location>
        <begin position="3362"/>
        <end position="3372"/>
    </location>
</feature>
<dbReference type="FunFam" id="1.10.418.10:FF:000099">
    <property type="entry name" value="Nuclear anchorage protein 1"/>
    <property type="match status" value="1"/>
</dbReference>
<dbReference type="GO" id="GO:0019894">
    <property type="term" value="F:kinesin binding"/>
    <property type="evidence" value="ECO:0007669"/>
    <property type="project" value="TreeGrafter"/>
</dbReference>
<dbReference type="InterPro" id="IPR057134">
    <property type="entry name" value="Spectrin_Anc-1_3"/>
</dbReference>
<dbReference type="SMART" id="SM00033">
    <property type="entry name" value="CH"/>
    <property type="match status" value="2"/>
</dbReference>